<dbReference type="Proteomes" id="UP001266305">
    <property type="component" value="Unassembled WGS sequence"/>
</dbReference>
<comment type="caution">
    <text evidence="1">The sequence shown here is derived from an EMBL/GenBank/DDBJ whole genome shotgun (WGS) entry which is preliminary data.</text>
</comment>
<organism evidence="1 2">
    <name type="scientific">Saguinus oedipus</name>
    <name type="common">Cotton-top tamarin</name>
    <name type="synonym">Oedipomidas oedipus</name>
    <dbReference type="NCBI Taxonomy" id="9490"/>
    <lineage>
        <taxon>Eukaryota</taxon>
        <taxon>Metazoa</taxon>
        <taxon>Chordata</taxon>
        <taxon>Craniata</taxon>
        <taxon>Vertebrata</taxon>
        <taxon>Euteleostomi</taxon>
        <taxon>Mammalia</taxon>
        <taxon>Eutheria</taxon>
        <taxon>Euarchontoglires</taxon>
        <taxon>Primates</taxon>
        <taxon>Haplorrhini</taxon>
        <taxon>Platyrrhini</taxon>
        <taxon>Cebidae</taxon>
        <taxon>Callitrichinae</taxon>
        <taxon>Saguinus</taxon>
    </lineage>
</organism>
<reference evidence="1 2" key="1">
    <citation type="submission" date="2023-05" db="EMBL/GenBank/DDBJ databases">
        <title>B98-5 Cell Line De Novo Hybrid Assembly: An Optical Mapping Approach.</title>
        <authorList>
            <person name="Kananen K."/>
            <person name="Auerbach J.A."/>
            <person name="Kautto E."/>
            <person name="Blachly J.S."/>
        </authorList>
    </citation>
    <scope>NUCLEOTIDE SEQUENCE [LARGE SCALE GENOMIC DNA]</scope>
    <source>
        <strain evidence="1">B95-8</strain>
        <tissue evidence="1">Cell line</tissue>
    </source>
</reference>
<sequence>MQDKRFHGLPILVVWVPSDAHHHLMDVTSSTGPTITNASGYVNWRITYYSFRKISCGDAQLPGATAEASHHLGLAEAGDAS</sequence>
<protein>
    <submittedName>
        <fullName evidence="1">Uncharacterized protein</fullName>
    </submittedName>
</protein>
<evidence type="ECO:0000313" key="1">
    <source>
        <dbReference type="EMBL" id="KAK2085976.1"/>
    </source>
</evidence>
<dbReference type="EMBL" id="JASSZA010000020">
    <property type="protein sequence ID" value="KAK2085976.1"/>
    <property type="molecule type" value="Genomic_DNA"/>
</dbReference>
<evidence type="ECO:0000313" key="2">
    <source>
        <dbReference type="Proteomes" id="UP001266305"/>
    </source>
</evidence>
<name>A0ABQ9TMJ5_SAGOE</name>
<proteinExistence type="predicted"/>
<accession>A0ABQ9TMJ5</accession>
<gene>
    <name evidence="1" type="ORF">P7K49_035401</name>
</gene>
<keyword evidence="2" id="KW-1185">Reference proteome</keyword>